<evidence type="ECO:0000313" key="16">
    <source>
        <dbReference type="Proteomes" id="UP000049983"/>
    </source>
</evidence>
<accession>A0A0M6ZEY4</accession>
<evidence type="ECO:0000256" key="5">
    <source>
        <dbReference type="ARBA" id="ARBA00022516"/>
    </source>
</evidence>
<evidence type="ECO:0000256" key="10">
    <source>
        <dbReference type="ARBA" id="ARBA00022840"/>
    </source>
</evidence>
<dbReference type="GO" id="GO:0005886">
    <property type="term" value="C:plasma membrane"/>
    <property type="evidence" value="ECO:0007669"/>
    <property type="project" value="TreeGrafter"/>
</dbReference>
<sequence>MNKSPEFWWQPSLSPASTLLVPFSWAYGFVSGRRLFKKPKARSRLPVICIGNFVVGGTGKTPFAIALAGLLREEGFAPGFLLRGYGGREKGPLLVDPARHRAEDVGDEALLLAAHGPTVISSDRPKGALLAETQPIDLILMDDGFQNPALAKDLNLVLVDCTTGLGNGYCLPAGPLRAPADRQIIKTDCLVLVGEGEAADEVVHLAGRKGLPILHAHLKPQSNDALKDTGLFAFAGIGRPQKFFKSLKDLGYSVRKTREFADHHKYEETEARALLTEAENDDLQLVTTQKDMVRLASSKGELFRWLVAKSQVLDVSMKIDDAERLNALIREKLRAKSFEG</sequence>
<comment type="pathway">
    <text evidence="2 13">Glycolipid biosynthesis; lipid IV(A) biosynthesis; lipid IV(A) from (3R)-3-hydroxytetradecanoyl-[acyl-carrier-protein] and UDP-N-acetyl-alpha-D-glucosamine: step 6/6.</text>
</comment>
<dbReference type="Proteomes" id="UP000049983">
    <property type="component" value="Unassembled WGS sequence"/>
</dbReference>
<evidence type="ECO:0000256" key="9">
    <source>
        <dbReference type="ARBA" id="ARBA00022777"/>
    </source>
</evidence>
<dbReference type="Pfam" id="PF02606">
    <property type="entry name" value="LpxK"/>
    <property type="match status" value="1"/>
</dbReference>
<dbReference type="EC" id="2.7.1.130" evidence="3 13"/>
<evidence type="ECO:0000256" key="2">
    <source>
        <dbReference type="ARBA" id="ARBA00004870"/>
    </source>
</evidence>
<feature type="binding site" evidence="13">
    <location>
        <begin position="54"/>
        <end position="61"/>
    </location>
    <ligand>
        <name>ATP</name>
        <dbReference type="ChEBI" id="CHEBI:30616"/>
    </ligand>
</feature>
<evidence type="ECO:0000256" key="6">
    <source>
        <dbReference type="ARBA" id="ARBA00022556"/>
    </source>
</evidence>
<keyword evidence="9 13" id="KW-0418">Kinase</keyword>
<dbReference type="EMBL" id="CXWC01000011">
    <property type="protein sequence ID" value="CTQ72670.1"/>
    <property type="molecule type" value="Genomic_DNA"/>
</dbReference>
<gene>
    <name evidence="13 15" type="primary">lpxK</name>
    <name evidence="15" type="ORF">LA5096_03323</name>
</gene>
<keyword evidence="16" id="KW-1185">Reference proteome</keyword>
<dbReference type="PANTHER" id="PTHR42724:SF1">
    <property type="entry name" value="TETRAACYLDISACCHARIDE 4'-KINASE, MITOCHONDRIAL-RELATED"/>
    <property type="match status" value="1"/>
</dbReference>
<dbReference type="UniPathway" id="UPA00359">
    <property type="reaction ID" value="UER00482"/>
</dbReference>
<keyword evidence="6 13" id="KW-0441">Lipid A biosynthesis</keyword>
<organism evidence="15 16">
    <name type="scientific">Roseibium album</name>
    <dbReference type="NCBI Taxonomy" id="311410"/>
    <lineage>
        <taxon>Bacteria</taxon>
        <taxon>Pseudomonadati</taxon>
        <taxon>Pseudomonadota</taxon>
        <taxon>Alphaproteobacteria</taxon>
        <taxon>Hyphomicrobiales</taxon>
        <taxon>Stappiaceae</taxon>
        <taxon>Roseibium</taxon>
    </lineage>
</organism>
<dbReference type="HAMAP" id="MF_00409">
    <property type="entry name" value="LpxK"/>
    <property type="match status" value="1"/>
</dbReference>
<name>A0A0M6ZEY4_9HYPH</name>
<protein>
    <recommendedName>
        <fullName evidence="4 13">Tetraacyldisaccharide 4'-kinase</fullName>
        <ecNumber evidence="3 13">2.7.1.130</ecNumber>
    </recommendedName>
    <alternativeName>
        <fullName evidence="12 13">Lipid A 4'-kinase</fullName>
    </alternativeName>
</protein>
<evidence type="ECO:0000256" key="13">
    <source>
        <dbReference type="HAMAP-Rule" id="MF_00409"/>
    </source>
</evidence>
<evidence type="ECO:0000256" key="8">
    <source>
        <dbReference type="ARBA" id="ARBA00022741"/>
    </source>
</evidence>
<evidence type="ECO:0000256" key="3">
    <source>
        <dbReference type="ARBA" id="ARBA00012071"/>
    </source>
</evidence>
<dbReference type="GO" id="GO:0009244">
    <property type="term" value="P:lipopolysaccharide core region biosynthetic process"/>
    <property type="evidence" value="ECO:0007669"/>
    <property type="project" value="TreeGrafter"/>
</dbReference>
<dbReference type="GO" id="GO:0005524">
    <property type="term" value="F:ATP binding"/>
    <property type="evidence" value="ECO:0007669"/>
    <property type="project" value="UniProtKB-UniRule"/>
</dbReference>
<dbReference type="GO" id="GO:0009029">
    <property type="term" value="F:lipid-A 4'-kinase activity"/>
    <property type="evidence" value="ECO:0007669"/>
    <property type="project" value="UniProtKB-UniRule"/>
</dbReference>
<evidence type="ECO:0000256" key="1">
    <source>
        <dbReference type="ARBA" id="ARBA00002274"/>
    </source>
</evidence>
<dbReference type="OrthoDB" id="9766423at2"/>
<evidence type="ECO:0000256" key="4">
    <source>
        <dbReference type="ARBA" id="ARBA00016436"/>
    </source>
</evidence>
<dbReference type="InterPro" id="IPR003758">
    <property type="entry name" value="LpxK"/>
</dbReference>
<keyword evidence="7 13" id="KW-0808">Transferase</keyword>
<dbReference type="GeneID" id="97670671"/>
<proteinExistence type="inferred from homology"/>
<comment type="function">
    <text evidence="1 13">Transfers the gamma-phosphate of ATP to the 4'-position of a tetraacyldisaccharide 1-phosphate intermediate (termed DS-1-P) to form tetraacyldisaccharide 1,4'-bis-phosphate (lipid IVA).</text>
</comment>
<evidence type="ECO:0000256" key="12">
    <source>
        <dbReference type="ARBA" id="ARBA00029757"/>
    </source>
</evidence>
<evidence type="ECO:0000256" key="14">
    <source>
        <dbReference type="SAM" id="Phobius"/>
    </source>
</evidence>
<feature type="transmembrane region" description="Helical" evidence="14">
    <location>
        <begin position="12"/>
        <end position="30"/>
    </location>
</feature>
<keyword evidence="14" id="KW-0812">Transmembrane</keyword>
<comment type="similarity">
    <text evidence="13">Belongs to the LpxK family.</text>
</comment>
<dbReference type="PANTHER" id="PTHR42724">
    <property type="entry name" value="TETRAACYLDISACCHARIDE 4'-KINASE"/>
    <property type="match status" value="1"/>
</dbReference>
<keyword evidence="5 13" id="KW-0444">Lipid biosynthesis</keyword>
<keyword evidence="14" id="KW-0472">Membrane</keyword>
<dbReference type="STRING" id="311410.LA5095_00182"/>
<dbReference type="GO" id="GO:0009245">
    <property type="term" value="P:lipid A biosynthetic process"/>
    <property type="evidence" value="ECO:0007669"/>
    <property type="project" value="UniProtKB-UniRule"/>
</dbReference>
<evidence type="ECO:0000256" key="7">
    <source>
        <dbReference type="ARBA" id="ARBA00022679"/>
    </source>
</evidence>
<reference evidence="16" key="1">
    <citation type="submission" date="2015-07" db="EMBL/GenBank/DDBJ databases">
        <authorList>
            <person name="Rodrigo-Torres Lidia"/>
            <person name="Arahal R.David."/>
        </authorList>
    </citation>
    <scope>NUCLEOTIDE SEQUENCE [LARGE SCALE GENOMIC DNA]</scope>
    <source>
        <strain evidence="16">CECT 5096</strain>
    </source>
</reference>
<evidence type="ECO:0000313" key="15">
    <source>
        <dbReference type="EMBL" id="CTQ72670.1"/>
    </source>
</evidence>
<keyword evidence="8 13" id="KW-0547">Nucleotide-binding</keyword>
<dbReference type="InterPro" id="IPR027417">
    <property type="entry name" value="P-loop_NTPase"/>
</dbReference>
<dbReference type="AlphaFoldDB" id="A0A0M6ZEY4"/>
<evidence type="ECO:0000256" key="11">
    <source>
        <dbReference type="ARBA" id="ARBA00023098"/>
    </source>
</evidence>
<comment type="catalytic activity">
    <reaction evidence="13">
        <text>a lipid A disaccharide + ATP = a lipid IVA + ADP + H(+)</text>
        <dbReference type="Rhea" id="RHEA:67840"/>
        <dbReference type="ChEBI" id="CHEBI:15378"/>
        <dbReference type="ChEBI" id="CHEBI:30616"/>
        <dbReference type="ChEBI" id="CHEBI:176343"/>
        <dbReference type="ChEBI" id="CHEBI:176425"/>
        <dbReference type="ChEBI" id="CHEBI:456216"/>
        <dbReference type="EC" id="2.7.1.130"/>
    </reaction>
</comment>
<dbReference type="RefSeq" id="WP_055111148.1">
    <property type="nucleotide sequence ID" value="NZ_CXWA01000006.1"/>
</dbReference>
<dbReference type="NCBIfam" id="TIGR00682">
    <property type="entry name" value="lpxK"/>
    <property type="match status" value="1"/>
</dbReference>
<keyword evidence="10 13" id="KW-0067">ATP-binding</keyword>
<keyword evidence="11 13" id="KW-0443">Lipid metabolism</keyword>
<keyword evidence="14" id="KW-1133">Transmembrane helix</keyword>
<dbReference type="SUPFAM" id="SSF52540">
    <property type="entry name" value="P-loop containing nucleoside triphosphate hydrolases"/>
    <property type="match status" value="1"/>
</dbReference>